<reference evidence="1 2" key="1">
    <citation type="submission" date="2019-10" db="EMBL/GenBank/DDBJ databases">
        <authorList>
            <person name="Palmer J.M."/>
        </authorList>
    </citation>
    <scope>NUCLEOTIDE SEQUENCE [LARGE SCALE GENOMIC DNA]</scope>
    <source>
        <strain evidence="1 2">TWF730</strain>
    </source>
</reference>
<keyword evidence="2" id="KW-1185">Reference proteome</keyword>
<accession>A0AAV9U0J4</accession>
<evidence type="ECO:0000313" key="1">
    <source>
        <dbReference type="EMBL" id="KAK6332671.1"/>
    </source>
</evidence>
<protein>
    <submittedName>
        <fullName evidence="1">Uncharacterized protein</fullName>
    </submittedName>
</protein>
<dbReference type="Proteomes" id="UP001373714">
    <property type="component" value="Unassembled WGS sequence"/>
</dbReference>
<name>A0AAV9U0J4_9PEZI</name>
<dbReference type="EMBL" id="JAVHNS010000017">
    <property type="protein sequence ID" value="KAK6332671.1"/>
    <property type="molecule type" value="Genomic_DNA"/>
</dbReference>
<proteinExistence type="predicted"/>
<comment type="caution">
    <text evidence="1">The sequence shown here is derived from an EMBL/GenBank/DDBJ whole genome shotgun (WGS) entry which is preliminary data.</text>
</comment>
<sequence length="68" mass="7484">MVICAESPGGGRADDNIKALYDIGKKLGWEFSVTSKWTKDVKKLGLKNLWGGVRPAILAEMECEDTIE</sequence>
<gene>
    <name evidence="1" type="ORF">TWF730_004331</name>
</gene>
<evidence type="ECO:0000313" key="2">
    <source>
        <dbReference type="Proteomes" id="UP001373714"/>
    </source>
</evidence>
<dbReference type="AlphaFoldDB" id="A0AAV9U0J4"/>
<organism evidence="1 2">
    <name type="scientific">Orbilia blumenaviensis</name>
    <dbReference type="NCBI Taxonomy" id="1796055"/>
    <lineage>
        <taxon>Eukaryota</taxon>
        <taxon>Fungi</taxon>
        <taxon>Dikarya</taxon>
        <taxon>Ascomycota</taxon>
        <taxon>Pezizomycotina</taxon>
        <taxon>Orbiliomycetes</taxon>
        <taxon>Orbiliales</taxon>
        <taxon>Orbiliaceae</taxon>
        <taxon>Orbilia</taxon>
    </lineage>
</organism>